<proteinExistence type="predicted"/>
<feature type="domain" description="NTF2 fold" evidence="2">
    <location>
        <begin position="60"/>
        <end position="124"/>
    </location>
</feature>
<protein>
    <recommendedName>
        <fullName evidence="2">NTF2 fold domain-containing protein</fullName>
    </recommendedName>
</protein>
<evidence type="ECO:0000256" key="1">
    <source>
        <dbReference type="SAM" id="SignalP"/>
    </source>
</evidence>
<feature type="chain" id="PRO_5045515262" description="NTF2 fold domain-containing protein" evidence="1">
    <location>
        <begin position="19"/>
        <end position="124"/>
    </location>
</feature>
<dbReference type="RefSeq" id="WP_188617956.1">
    <property type="nucleotide sequence ID" value="NZ_BMLV01000004.1"/>
</dbReference>
<name>A0ABQ2NJP4_9FLAO</name>
<keyword evidence="4" id="KW-1185">Reference proteome</keyword>
<gene>
    <name evidence="3" type="ORF">GCM10010992_19790</name>
</gene>
<dbReference type="Proteomes" id="UP000620064">
    <property type="component" value="Unassembled WGS sequence"/>
</dbReference>
<evidence type="ECO:0000313" key="3">
    <source>
        <dbReference type="EMBL" id="GGP05067.1"/>
    </source>
</evidence>
<accession>A0ABQ2NJP4</accession>
<keyword evidence="1" id="KW-0732">Signal</keyword>
<evidence type="ECO:0000313" key="4">
    <source>
        <dbReference type="Proteomes" id="UP000620064"/>
    </source>
</evidence>
<feature type="signal peptide" evidence="1">
    <location>
        <begin position="1"/>
        <end position="18"/>
    </location>
</feature>
<comment type="caution">
    <text evidence="3">The sequence shown here is derived from an EMBL/GenBank/DDBJ whole genome shotgun (WGS) entry which is preliminary data.</text>
</comment>
<sequence length="124" mass="14397">MKKIIQILLILFFSASFAQSKNSDLEEARKFVEESLNNKTAHNVIVKKTSQHLLEKQTIIKIAEATLFQIYGKENILRQKPYKTYRINNFWLIEGTLQEGFKGGVFQIIIDDRTGEIKRITHGK</sequence>
<dbReference type="EMBL" id="BMLV01000004">
    <property type="protein sequence ID" value="GGP05067.1"/>
    <property type="molecule type" value="Genomic_DNA"/>
</dbReference>
<organism evidence="3 4">
    <name type="scientific">Cloacibacterium rupense</name>
    <dbReference type="NCBI Taxonomy" id="517423"/>
    <lineage>
        <taxon>Bacteria</taxon>
        <taxon>Pseudomonadati</taxon>
        <taxon>Bacteroidota</taxon>
        <taxon>Flavobacteriia</taxon>
        <taxon>Flavobacteriales</taxon>
        <taxon>Weeksellaceae</taxon>
    </lineage>
</organism>
<dbReference type="InterPro" id="IPR028921">
    <property type="entry name" value="NTF2_fold_dom"/>
</dbReference>
<reference evidence="4" key="1">
    <citation type="journal article" date="2019" name="Int. J. Syst. Evol. Microbiol.">
        <title>The Global Catalogue of Microorganisms (GCM) 10K type strain sequencing project: providing services to taxonomists for standard genome sequencing and annotation.</title>
        <authorList>
            <consortium name="The Broad Institute Genomics Platform"/>
            <consortium name="The Broad Institute Genome Sequencing Center for Infectious Disease"/>
            <person name="Wu L."/>
            <person name="Ma J."/>
        </authorList>
    </citation>
    <scope>NUCLEOTIDE SEQUENCE [LARGE SCALE GENOMIC DNA]</scope>
    <source>
        <strain evidence="4">CGMCC 1.7656</strain>
    </source>
</reference>
<evidence type="ECO:0000259" key="2">
    <source>
        <dbReference type="Pfam" id="PF15631"/>
    </source>
</evidence>
<dbReference type="Pfam" id="PF15631">
    <property type="entry name" value="Imm-NTF2-2"/>
    <property type="match status" value="1"/>
</dbReference>